<proteinExistence type="predicted"/>
<dbReference type="Proteomes" id="UP001065298">
    <property type="component" value="Chromosome 9"/>
</dbReference>
<comment type="caution">
    <text evidence="1">The sequence shown here is derived from an EMBL/GenBank/DDBJ whole genome shotgun (WGS) entry which is preliminary data.</text>
</comment>
<evidence type="ECO:0000313" key="1">
    <source>
        <dbReference type="EMBL" id="KAI8657109.1"/>
    </source>
</evidence>
<accession>A0ACC0QKU6</accession>
<reference evidence="1" key="1">
    <citation type="submission" date="2022-06" db="EMBL/GenBank/DDBJ databases">
        <title>Fusarium solani species complex genomes reveal bases of compartmentalisation and animal pathogenesis.</title>
        <authorList>
            <person name="Tsai I.J."/>
        </authorList>
    </citation>
    <scope>NUCLEOTIDE SEQUENCE</scope>
    <source>
        <strain evidence="1">Fu6.1</strain>
    </source>
</reference>
<dbReference type="EMBL" id="CM046511">
    <property type="protein sequence ID" value="KAI8657109.1"/>
    <property type="molecule type" value="Genomic_DNA"/>
</dbReference>
<name>A0ACC0QKU6_9HYPO</name>
<organism evidence="1 2">
    <name type="scientific">Fusarium keratoplasticum</name>
    <dbReference type="NCBI Taxonomy" id="1328300"/>
    <lineage>
        <taxon>Eukaryota</taxon>
        <taxon>Fungi</taxon>
        <taxon>Dikarya</taxon>
        <taxon>Ascomycota</taxon>
        <taxon>Pezizomycotina</taxon>
        <taxon>Sordariomycetes</taxon>
        <taxon>Hypocreomycetidae</taxon>
        <taxon>Hypocreales</taxon>
        <taxon>Nectriaceae</taxon>
        <taxon>Fusarium</taxon>
        <taxon>Fusarium solani species complex</taxon>
    </lineage>
</organism>
<gene>
    <name evidence="1" type="ORF">NCS57_01088200</name>
</gene>
<sequence length="121" mass="13198">MGRRDAVVRHCRSRNASSPSGTARRKKISSKKLDKTDSGRPTLPTQPRASTPAEPEQSEKPSSLDLVVDFQVDDWGLILGSLDENAIAAMMGFQDHLRHLWAGLGSNDDELTRPQKGTASS</sequence>
<keyword evidence="2" id="KW-1185">Reference proteome</keyword>
<protein>
    <submittedName>
        <fullName evidence="1">Uncharacterized protein</fullName>
    </submittedName>
</protein>
<evidence type="ECO:0000313" key="2">
    <source>
        <dbReference type="Proteomes" id="UP001065298"/>
    </source>
</evidence>